<evidence type="ECO:0000313" key="3">
    <source>
        <dbReference type="RefSeq" id="XP_024877151.1"/>
    </source>
</evidence>
<dbReference type="Proteomes" id="UP000504618">
    <property type="component" value="Unplaced"/>
</dbReference>
<gene>
    <name evidence="2 3" type="primary">LOC112458005</name>
</gene>
<protein>
    <submittedName>
        <fullName evidence="2 3">Uncharacterized protein LOC112458005</fullName>
    </submittedName>
</protein>
<dbReference type="OrthoDB" id="8195041at2759"/>
<dbReference type="AlphaFoldDB" id="A0A6J1Q6V6"/>
<sequence length="697" mass="79923">MKAQELKSKAFKRAENNLLNKLGAAFLKNYPHHVMPGYNLNRSPCIEKWDEENAIGLCQEFPYNCDLPKPLLPPAKLSRTVLSEEDPALQLLTLKSHLKDDINRIIKYYEKHKKEFDVVHKKSIKWKRGSKGYSANVPRYIADIAELLDTDPDPYFEGTYNWYYTGGSLNYVQLNDWDVLLFPFVGDLVAAHITPMEDSVWKPLLQNSAKCKLPGALYEIRQTKISDTCRILGRHKGQCALYTLSNSENHLVLDEIHRQASKVPYVSADLSLTNINYHCTLNAERILSLWDINSSKYINSGSVQQDNMTHEHDAWGCIRFQETDPNVLIYVDRCCLHYLDTRTALDRACITLCPKFNLENCESLSVEAPSKHNRCRYLGTYHSFLLCDNRSPKQCVRQKWTHQFKDTPLLAAVTNSDDKEIIVLSTQKAGENTIILNTWMNEEKSHSFNLPFTPPHIAETLNKSQMQGMCLNPYLQSRFELCNAGSTLITNIKNAEVFYFIQNSIGDIFYQCITHENTLDKYSPINSKACYALNMWEKALSAQAEPIVPLTLTDKCNMQYIFENFTNKMLSPRLKFTEENADSFDPTWKQSLAKLGSYIDLLAPELLAAWEIREEVPVPVGMGSHQKVLNWLESSTSKHPVMQSQDEPEYIPTPINTQELISVSQEQDLIYIDDSNMLQEMLLPKVKSGTTRKKKRT</sequence>
<evidence type="ECO:0000313" key="1">
    <source>
        <dbReference type="Proteomes" id="UP000504618"/>
    </source>
</evidence>
<evidence type="ECO:0000313" key="2">
    <source>
        <dbReference type="RefSeq" id="XP_024877150.1"/>
    </source>
</evidence>
<dbReference type="GeneID" id="112458005"/>
<accession>A0A6J1Q6V6</accession>
<reference evidence="2 3" key="1">
    <citation type="submission" date="2025-04" db="UniProtKB">
        <authorList>
            <consortium name="RefSeq"/>
        </authorList>
    </citation>
    <scope>IDENTIFICATION</scope>
    <source>
        <tissue evidence="2 3">Whole body</tissue>
    </source>
</reference>
<dbReference type="CTD" id="37450"/>
<dbReference type="RefSeq" id="XP_024877150.1">
    <property type="nucleotide sequence ID" value="XM_025021382.1"/>
</dbReference>
<keyword evidence="1" id="KW-1185">Reference proteome</keyword>
<dbReference type="RefSeq" id="XP_024877151.1">
    <property type="nucleotide sequence ID" value="XM_025021383.1"/>
</dbReference>
<proteinExistence type="predicted"/>
<organism evidence="1 3">
    <name type="scientific">Temnothorax curvispinosus</name>
    <dbReference type="NCBI Taxonomy" id="300111"/>
    <lineage>
        <taxon>Eukaryota</taxon>
        <taxon>Metazoa</taxon>
        <taxon>Ecdysozoa</taxon>
        <taxon>Arthropoda</taxon>
        <taxon>Hexapoda</taxon>
        <taxon>Insecta</taxon>
        <taxon>Pterygota</taxon>
        <taxon>Neoptera</taxon>
        <taxon>Endopterygota</taxon>
        <taxon>Hymenoptera</taxon>
        <taxon>Apocrita</taxon>
        <taxon>Aculeata</taxon>
        <taxon>Formicoidea</taxon>
        <taxon>Formicidae</taxon>
        <taxon>Myrmicinae</taxon>
        <taxon>Temnothorax</taxon>
    </lineage>
</organism>
<name>A0A6J1Q6V6_9HYME</name>